<comment type="caution">
    <text evidence="4">The sequence shown here is derived from an EMBL/GenBank/DDBJ whole genome shotgun (WGS) entry which is preliminary data.</text>
</comment>
<organism evidence="4 5">
    <name type="scientific">Marmoricola endophyticus</name>
    <dbReference type="NCBI Taxonomy" id="2040280"/>
    <lineage>
        <taxon>Bacteria</taxon>
        <taxon>Bacillati</taxon>
        <taxon>Actinomycetota</taxon>
        <taxon>Actinomycetes</taxon>
        <taxon>Propionibacteriales</taxon>
        <taxon>Nocardioidaceae</taxon>
        <taxon>Marmoricola</taxon>
    </lineage>
</organism>
<reference evidence="4" key="2">
    <citation type="submission" date="2020-09" db="EMBL/GenBank/DDBJ databases">
        <authorList>
            <person name="Sun Q."/>
            <person name="Zhou Y."/>
        </authorList>
    </citation>
    <scope>NUCLEOTIDE SEQUENCE</scope>
    <source>
        <strain evidence="4">CGMCC 1.16067</strain>
    </source>
</reference>
<feature type="transmembrane region" description="Helical" evidence="2">
    <location>
        <begin position="28"/>
        <end position="44"/>
    </location>
</feature>
<dbReference type="RefSeq" id="WP_188779398.1">
    <property type="nucleotide sequence ID" value="NZ_BMKQ01000001.1"/>
</dbReference>
<name>A0A917BID0_9ACTN</name>
<feature type="transmembrane region" description="Helical" evidence="2">
    <location>
        <begin position="129"/>
        <end position="152"/>
    </location>
</feature>
<feature type="region of interest" description="Disordered" evidence="1">
    <location>
        <begin position="1"/>
        <end position="23"/>
    </location>
</feature>
<protein>
    <submittedName>
        <fullName evidence="4">Membrane protein</fullName>
    </submittedName>
</protein>
<evidence type="ECO:0000256" key="2">
    <source>
        <dbReference type="SAM" id="Phobius"/>
    </source>
</evidence>
<feature type="domain" description="DUF4395" evidence="3">
    <location>
        <begin position="21"/>
        <end position="154"/>
    </location>
</feature>
<feature type="transmembrane region" description="Helical" evidence="2">
    <location>
        <begin position="97"/>
        <end position="117"/>
    </location>
</feature>
<keyword evidence="2" id="KW-0812">Transmembrane</keyword>
<dbReference type="InterPro" id="IPR025508">
    <property type="entry name" value="DUF4395"/>
</dbReference>
<accession>A0A917BID0</accession>
<gene>
    <name evidence="4" type="ORF">GCM10011519_17110</name>
</gene>
<feature type="transmembrane region" description="Helical" evidence="2">
    <location>
        <begin position="50"/>
        <end position="76"/>
    </location>
</feature>
<sequence length="157" mass="15956">MTSPYFGPALDDAPTRTSSSVDPRGPRFAAALTSVVLVVVLLTAPGPVGVVLLALQVLLFALGAAAGVQHGPWAIVFRRLVRPRLAPPAELEDPQPLRFAQAVGLVFAGVGLVGYLAGLGPIGAVATGLALVAALLNAVAGLCLGCEVYLLLRRATA</sequence>
<evidence type="ECO:0000256" key="1">
    <source>
        <dbReference type="SAM" id="MobiDB-lite"/>
    </source>
</evidence>
<dbReference type="Proteomes" id="UP000649179">
    <property type="component" value="Unassembled WGS sequence"/>
</dbReference>
<keyword evidence="2" id="KW-1133">Transmembrane helix</keyword>
<evidence type="ECO:0000259" key="3">
    <source>
        <dbReference type="Pfam" id="PF14340"/>
    </source>
</evidence>
<evidence type="ECO:0000313" key="4">
    <source>
        <dbReference type="EMBL" id="GGF43822.1"/>
    </source>
</evidence>
<evidence type="ECO:0000313" key="5">
    <source>
        <dbReference type="Proteomes" id="UP000649179"/>
    </source>
</evidence>
<reference evidence="4" key="1">
    <citation type="journal article" date="2014" name="Int. J. Syst. Evol. Microbiol.">
        <title>Complete genome sequence of Corynebacterium casei LMG S-19264T (=DSM 44701T), isolated from a smear-ripened cheese.</title>
        <authorList>
            <consortium name="US DOE Joint Genome Institute (JGI-PGF)"/>
            <person name="Walter F."/>
            <person name="Albersmeier A."/>
            <person name="Kalinowski J."/>
            <person name="Ruckert C."/>
        </authorList>
    </citation>
    <scope>NUCLEOTIDE SEQUENCE</scope>
    <source>
        <strain evidence="4">CGMCC 1.16067</strain>
    </source>
</reference>
<keyword evidence="5" id="KW-1185">Reference proteome</keyword>
<dbReference type="AlphaFoldDB" id="A0A917BID0"/>
<proteinExistence type="predicted"/>
<dbReference type="Pfam" id="PF14340">
    <property type="entry name" value="DUF4395"/>
    <property type="match status" value="1"/>
</dbReference>
<keyword evidence="2" id="KW-0472">Membrane</keyword>
<dbReference type="EMBL" id="BMKQ01000001">
    <property type="protein sequence ID" value="GGF43822.1"/>
    <property type="molecule type" value="Genomic_DNA"/>
</dbReference>